<dbReference type="Proteomes" id="UP001356427">
    <property type="component" value="Unassembled WGS sequence"/>
</dbReference>
<dbReference type="InterPro" id="IPR009057">
    <property type="entry name" value="Homeodomain-like_sf"/>
</dbReference>
<keyword evidence="4" id="KW-0217">Developmental protein</keyword>
<evidence type="ECO:0000256" key="8">
    <source>
        <dbReference type="RuleBase" id="RU000682"/>
    </source>
</evidence>
<dbReference type="EMBL" id="JAGTTL010000006">
    <property type="protein sequence ID" value="KAK6321269.1"/>
    <property type="molecule type" value="Genomic_DNA"/>
</dbReference>
<evidence type="ECO:0000256" key="4">
    <source>
        <dbReference type="ARBA" id="ARBA00022473"/>
    </source>
</evidence>
<evidence type="ECO:0000313" key="12">
    <source>
        <dbReference type="Proteomes" id="UP001356427"/>
    </source>
</evidence>
<dbReference type="InterPro" id="IPR001356">
    <property type="entry name" value="HD"/>
</dbReference>
<name>A0AAN8M2U4_9TELE</name>
<evidence type="ECO:0000256" key="9">
    <source>
        <dbReference type="SAM" id="MobiDB-lite"/>
    </source>
</evidence>
<dbReference type="CDD" id="cd00086">
    <property type="entry name" value="homeodomain"/>
    <property type="match status" value="1"/>
</dbReference>
<comment type="similarity">
    <text evidence="3">Belongs to the Abd-B homeobox family.</text>
</comment>
<feature type="compositionally biased region" description="Basic and acidic residues" evidence="9">
    <location>
        <begin position="59"/>
        <end position="78"/>
    </location>
</feature>
<evidence type="ECO:0000256" key="1">
    <source>
        <dbReference type="ARBA" id="ARBA00003263"/>
    </source>
</evidence>
<dbReference type="SUPFAM" id="SSF46689">
    <property type="entry name" value="Homeodomain-like"/>
    <property type="match status" value="1"/>
</dbReference>
<dbReference type="GO" id="GO:0000981">
    <property type="term" value="F:DNA-binding transcription factor activity, RNA polymerase II-specific"/>
    <property type="evidence" value="ECO:0007669"/>
    <property type="project" value="TreeGrafter"/>
</dbReference>
<dbReference type="GO" id="GO:0000978">
    <property type="term" value="F:RNA polymerase II cis-regulatory region sequence-specific DNA binding"/>
    <property type="evidence" value="ECO:0007669"/>
    <property type="project" value="TreeGrafter"/>
</dbReference>
<dbReference type="Pfam" id="PF00046">
    <property type="entry name" value="Homeodomain"/>
    <property type="match status" value="1"/>
</dbReference>
<sequence>MHEHSRTESSTASQPYMRKENAHGFGPDSIFSVVETGTENPEPFKYTCETNQEPYLADSKLEENHSPTKQLSEKENVLKTDGSTDNSDSEVKGDTRLENAIGNWIIAKSGRKNRCPYTKHQTLKLEKEFVFNMYLTRERRLEISKSIDLSNRSKYGSKTDA</sequence>
<keyword evidence="7 8" id="KW-0238">DNA-binding</keyword>
<organism evidence="11 12">
    <name type="scientific">Coregonus suidteri</name>
    <dbReference type="NCBI Taxonomy" id="861788"/>
    <lineage>
        <taxon>Eukaryota</taxon>
        <taxon>Metazoa</taxon>
        <taxon>Chordata</taxon>
        <taxon>Craniata</taxon>
        <taxon>Vertebrata</taxon>
        <taxon>Euteleostomi</taxon>
        <taxon>Actinopterygii</taxon>
        <taxon>Neopterygii</taxon>
        <taxon>Teleostei</taxon>
        <taxon>Protacanthopterygii</taxon>
        <taxon>Salmoniformes</taxon>
        <taxon>Salmonidae</taxon>
        <taxon>Coregoninae</taxon>
        <taxon>Coregonus</taxon>
    </lineage>
</organism>
<keyword evidence="12" id="KW-1185">Reference proteome</keyword>
<comment type="function">
    <text evidence="1">Sequence-specific transcription factor which is part of a developmental regulatory system that provides cells with specific positional identities on the anterior-posterior axis.</text>
</comment>
<evidence type="ECO:0000256" key="2">
    <source>
        <dbReference type="ARBA" id="ARBA00004123"/>
    </source>
</evidence>
<dbReference type="PANTHER" id="PTHR45874">
    <property type="entry name" value="HOMEOBOX PROTEIN ABDOMINAL-B"/>
    <property type="match status" value="1"/>
</dbReference>
<dbReference type="PANTHER" id="PTHR45874:SF2">
    <property type="entry name" value="HOMEOBOX PROTEIN HOX-C10"/>
    <property type="match status" value="1"/>
</dbReference>
<keyword evidence="7 8" id="KW-0371">Homeobox</keyword>
<evidence type="ECO:0000256" key="7">
    <source>
        <dbReference type="PROSITE-ProRule" id="PRU00108"/>
    </source>
</evidence>
<keyword evidence="7 8" id="KW-0539">Nucleus</keyword>
<keyword evidence="5" id="KW-0805">Transcription regulation</keyword>
<evidence type="ECO:0000256" key="3">
    <source>
        <dbReference type="ARBA" id="ARBA00006317"/>
    </source>
</evidence>
<protein>
    <recommendedName>
        <fullName evidence="10">Homeobox domain-containing protein</fullName>
    </recommendedName>
</protein>
<evidence type="ECO:0000256" key="5">
    <source>
        <dbReference type="ARBA" id="ARBA00023015"/>
    </source>
</evidence>
<comment type="subcellular location">
    <subcellularLocation>
        <location evidence="2 7 8">Nucleus</location>
    </subcellularLocation>
</comment>
<keyword evidence="6" id="KW-0804">Transcription</keyword>
<dbReference type="GO" id="GO:0005634">
    <property type="term" value="C:nucleus"/>
    <property type="evidence" value="ECO:0007669"/>
    <property type="project" value="UniProtKB-SubCell"/>
</dbReference>
<proteinExistence type="inferred from homology"/>
<feature type="domain" description="Homeobox" evidence="10">
    <location>
        <begin position="108"/>
        <end position="152"/>
    </location>
</feature>
<dbReference type="AlphaFoldDB" id="A0AAN8M2U4"/>
<feature type="region of interest" description="Disordered" evidence="9">
    <location>
        <begin position="1"/>
        <end position="95"/>
    </location>
</feature>
<dbReference type="InterPro" id="IPR046333">
    <property type="entry name" value="HXA10/ABDB-like"/>
</dbReference>
<dbReference type="Gene3D" id="1.10.10.60">
    <property type="entry name" value="Homeodomain-like"/>
    <property type="match status" value="1"/>
</dbReference>
<dbReference type="SMART" id="SM00389">
    <property type="entry name" value="HOX"/>
    <property type="match status" value="1"/>
</dbReference>
<reference evidence="11 12" key="1">
    <citation type="submission" date="2021-04" db="EMBL/GenBank/DDBJ databases">
        <authorList>
            <person name="De Guttry C."/>
            <person name="Zahm M."/>
            <person name="Klopp C."/>
            <person name="Cabau C."/>
            <person name="Louis A."/>
            <person name="Berthelot C."/>
            <person name="Parey E."/>
            <person name="Roest Crollius H."/>
            <person name="Montfort J."/>
            <person name="Robinson-Rechavi M."/>
            <person name="Bucao C."/>
            <person name="Bouchez O."/>
            <person name="Gislard M."/>
            <person name="Lluch J."/>
            <person name="Milhes M."/>
            <person name="Lampietro C."/>
            <person name="Lopez Roques C."/>
            <person name="Donnadieu C."/>
            <person name="Braasch I."/>
            <person name="Desvignes T."/>
            <person name="Postlethwait J."/>
            <person name="Bobe J."/>
            <person name="Wedekind C."/>
            <person name="Guiguen Y."/>
        </authorList>
    </citation>
    <scope>NUCLEOTIDE SEQUENCE [LARGE SCALE GENOMIC DNA]</scope>
    <source>
        <strain evidence="11">Cs_M1</strain>
        <tissue evidence="11">Blood</tissue>
    </source>
</reference>
<feature type="DNA-binding region" description="Homeobox" evidence="7">
    <location>
        <begin position="110"/>
        <end position="153"/>
    </location>
</feature>
<accession>A0AAN8M2U4</accession>
<evidence type="ECO:0000256" key="6">
    <source>
        <dbReference type="ARBA" id="ARBA00023163"/>
    </source>
</evidence>
<evidence type="ECO:0000259" key="10">
    <source>
        <dbReference type="PROSITE" id="PS50071"/>
    </source>
</evidence>
<comment type="caution">
    <text evidence="11">The sequence shown here is derived from an EMBL/GenBank/DDBJ whole genome shotgun (WGS) entry which is preliminary data.</text>
</comment>
<evidence type="ECO:0000313" key="11">
    <source>
        <dbReference type="EMBL" id="KAK6321269.1"/>
    </source>
</evidence>
<dbReference type="PROSITE" id="PS50071">
    <property type="entry name" value="HOMEOBOX_2"/>
    <property type="match status" value="1"/>
</dbReference>
<gene>
    <name evidence="11" type="ORF">J4Q44_G00082450</name>
</gene>